<feature type="compositionally biased region" description="Low complexity" evidence="1">
    <location>
        <begin position="61"/>
        <end position="76"/>
    </location>
</feature>
<reference evidence="4" key="2">
    <citation type="submission" date="2015-06" db="UniProtKB">
        <authorList>
            <consortium name="EnsemblPlants"/>
        </authorList>
    </citation>
    <scope>IDENTIFICATION</scope>
</reference>
<feature type="region of interest" description="Disordered" evidence="1">
    <location>
        <begin position="57"/>
        <end position="93"/>
    </location>
</feature>
<evidence type="ECO:0000313" key="4">
    <source>
        <dbReference type="EnsemblPlants" id="ORUFI10G14220.1"/>
    </source>
</evidence>
<evidence type="ECO:0000313" key="5">
    <source>
        <dbReference type="Proteomes" id="UP000008022"/>
    </source>
</evidence>
<evidence type="ECO:0000256" key="2">
    <source>
        <dbReference type="SAM" id="Phobius"/>
    </source>
</evidence>
<feature type="transmembrane region" description="Helical" evidence="2">
    <location>
        <begin position="111"/>
        <end position="134"/>
    </location>
</feature>
<accession>A0A0E0R0G6</accession>
<dbReference type="Proteomes" id="UP000008022">
    <property type="component" value="Unassembled WGS sequence"/>
</dbReference>
<dbReference type="PANTHER" id="PTHR35718:SF1">
    <property type="entry name" value="EXPRESSED PROTEIN"/>
    <property type="match status" value="1"/>
</dbReference>
<reference evidence="5" key="1">
    <citation type="submission" date="2013-06" db="EMBL/GenBank/DDBJ databases">
        <authorList>
            <person name="Zhao Q."/>
        </authorList>
    </citation>
    <scope>NUCLEOTIDE SEQUENCE</scope>
    <source>
        <strain evidence="5">cv. W1943</strain>
    </source>
</reference>
<dbReference type="OMA" id="ESKAKTH"/>
<keyword evidence="3" id="KW-0732">Signal</keyword>
<feature type="signal peptide" evidence="3">
    <location>
        <begin position="1"/>
        <end position="22"/>
    </location>
</feature>
<sequence>MAAAAAAAAMVFLVFAPCLAQAEERPTAAHPHGLPFESPLALSPDAYEFFHPSERARRGHAAGAAPALSPRAAPRGQLRESAASVARADQEEGGVAPARKVRRGCARAGTVAGVVAGAAAVAAFAALAVAYAVARRRVGVAAHGDAEACARAAPKTSA</sequence>
<dbReference type="STRING" id="4529.A0A0E0R0G6"/>
<name>A0A0E0R0G6_ORYRU</name>
<dbReference type="eggNOG" id="ENOG502S1VQ">
    <property type="taxonomic scope" value="Eukaryota"/>
</dbReference>
<evidence type="ECO:0000256" key="3">
    <source>
        <dbReference type="SAM" id="SignalP"/>
    </source>
</evidence>
<keyword evidence="2" id="KW-1133">Transmembrane helix</keyword>
<dbReference type="AlphaFoldDB" id="A0A0E0R0G6"/>
<feature type="chain" id="PRO_5002372187" evidence="3">
    <location>
        <begin position="23"/>
        <end position="158"/>
    </location>
</feature>
<keyword evidence="2" id="KW-0472">Membrane</keyword>
<dbReference type="PANTHER" id="PTHR35718">
    <property type="entry name" value="EXPRESSED PROTEIN"/>
    <property type="match status" value="1"/>
</dbReference>
<keyword evidence="2" id="KW-0812">Transmembrane</keyword>
<dbReference type="EnsemblPlants" id="ORUFI10G14220.1">
    <property type="protein sequence ID" value="ORUFI10G14220.1"/>
    <property type="gene ID" value="ORUFI10G14220"/>
</dbReference>
<dbReference type="HOGENOM" id="CLU_141280_0_0_1"/>
<dbReference type="Gramene" id="ORUFI10G14220.1">
    <property type="protein sequence ID" value="ORUFI10G14220.1"/>
    <property type="gene ID" value="ORUFI10G14220"/>
</dbReference>
<proteinExistence type="predicted"/>
<evidence type="ECO:0000256" key="1">
    <source>
        <dbReference type="SAM" id="MobiDB-lite"/>
    </source>
</evidence>
<protein>
    <submittedName>
        <fullName evidence="4">Uncharacterized protein</fullName>
    </submittedName>
</protein>
<keyword evidence="5" id="KW-1185">Reference proteome</keyword>
<organism evidence="4 5">
    <name type="scientific">Oryza rufipogon</name>
    <name type="common">Brownbeard rice</name>
    <name type="synonym">Asian wild rice</name>
    <dbReference type="NCBI Taxonomy" id="4529"/>
    <lineage>
        <taxon>Eukaryota</taxon>
        <taxon>Viridiplantae</taxon>
        <taxon>Streptophyta</taxon>
        <taxon>Embryophyta</taxon>
        <taxon>Tracheophyta</taxon>
        <taxon>Spermatophyta</taxon>
        <taxon>Magnoliopsida</taxon>
        <taxon>Liliopsida</taxon>
        <taxon>Poales</taxon>
        <taxon>Poaceae</taxon>
        <taxon>BOP clade</taxon>
        <taxon>Oryzoideae</taxon>
        <taxon>Oryzeae</taxon>
        <taxon>Oryzinae</taxon>
        <taxon>Oryza</taxon>
    </lineage>
</organism>